<dbReference type="Pfam" id="PF03564">
    <property type="entry name" value="DUF1759"/>
    <property type="match status" value="1"/>
</dbReference>
<proteinExistence type="predicted"/>
<dbReference type="Proteomes" id="UP001159363">
    <property type="component" value="Chromosome 3"/>
</dbReference>
<protein>
    <submittedName>
        <fullName evidence="1">Uncharacterized protein</fullName>
    </submittedName>
</protein>
<reference evidence="1 2" key="1">
    <citation type="submission" date="2023-02" db="EMBL/GenBank/DDBJ databases">
        <title>LHISI_Scaffold_Assembly.</title>
        <authorList>
            <person name="Stuart O.P."/>
            <person name="Cleave R."/>
            <person name="Magrath M.J.L."/>
            <person name="Mikheyev A.S."/>
        </authorList>
    </citation>
    <scope>NUCLEOTIDE SEQUENCE [LARGE SCALE GENOMIC DNA]</scope>
    <source>
        <strain evidence="1">Daus_M_001</strain>
        <tissue evidence="1">Leg muscle</tissue>
    </source>
</reference>
<dbReference type="EMBL" id="JARBHB010000003">
    <property type="protein sequence ID" value="KAJ8889877.1"/>
    <property type="molecule type" value="Genomic_DNA"/>
</dbReference>
<name>A0ABQ9HZQ5_9NEOP</name>
<evidence type="ECO:0000313" key="1">
    <source>
        <dbReference type="EMBL" id="KAJ8889877.1"/>
    </source>
</evidence>
<sequence length="187" mass="20621">MQVQDTGAPASSQGHYRTPACQLVVKDKQVQDTGAPASSQGQASRVVLPPIQLPNFSGHPRDWMNFSNLFTVLVVDCKHLTSSLDDESASLIQSLILIDTNYETAWDVLVRRYNKRLVMTCHIDAVLLALDVVLLALDVGTSEHAIVRTEGAFYHRRKCGCAARVRVTSATVGFILGRKFDTNLRQP</sequence>
<accession>A0ABQ9HZQ5</accession>
<dbReference type="InterPro" id="IPR005312">
    <property type="entry name" value="DUF1759"/>
</dbReference>
<comment type="caution">
    <text evidence="1">The sequence shown here is derived from an EMBL/GenBank/DDBJ whole genome shotgun (WGS) entry which is preliminary data.</text>
</comment>
<keyword evidence="2" id="KW-1185">Reference proteome</keyword>
<gene>
    <name evidence="1" type="ORF">PR048_009382</name>
</gene>
<evidence type="ECO:0000313" key="2">
    <source>
        <dbReference type="Proteomes" id="UP001159363"/>
    </source>
</evidence>
<organism evidence="1 2">
    <name type="scientific">Dryococelus australis</name>
    <dbReference type="NCBI Taxonomy" id="614101"/>
    <lineage>
        <taxon>Eukaryota</taxon>
        <taxon>Metazoa</taxon>
        <taxon>Ecdysozoa</taxon>
        <taxon>Arthropoda</taxon>
        <taxon>Hexapoda</taxon>
        <taxon>Insecta</taxon>
        <taxon>Pterygota</taxon>
        <taxon>Neoptera</taxon>
        <taxon>Polyneoptera</taxon>
        <taxon>Phasmatodea</taxon>
        <taxon>Verophasmatodea</taxon>
        <taxon>Anareolatae</taxon>
        <taxon>Phasmatidae</taxon>
        <taxon>Eurycanthinae</taxon>
        <taxon>Dryococelus</taxon>
    </lineage>
</organism>